<dbReference type="AlphaFoldDB" id="A0A1W1BCR7"/>
<gene>
    <name evidence="1" type="ORF">MNB_SV-6-1477</name>
</gene>
<name>A0A1W1BCR7_9ZZZZ</name>
<evidence type="ECO:0000313" key="1">
    <source>
        <dbReference type="EMBL" id="SFV51390.1"/>
    </source>
</evidence>
<accession>A0A1W1BCR7</accession>
<protein>
    <submittedName>
        <fullName evidence="1">Uncharacterized protein</fullName>
    </submittedName>
</protein>
<sequence>MNAIDKLSSYIEALRPILYIPIFDFHSNKLADTKPMSVSLKEKIESLKSTLDKLDVKSASRV</sequence>
<organism evidence="1">
    <name type="scientific">hydrothermal vent metagenome</name>
    <dbReference type="NCBI Taxonomy" id="652676"/>
    <lineage>
        <taxon>unclassified sequences</taxon>
        <taxon>metagenomes</taxon>
        <taxon>ecological metagenomes</taxon>
    </lineage>
</organism>
<reference evidence="1" key="1">
    <citation type="submission" date="2016-10" db="EMBL/GenBank/DDBJ databases">
        <authorList>
            <person name="de Groot N.N."/>
        </authorList>
    </citation>
    <scope>NUCLEOTIDE SEQUENCE</scope>
</reference>
<dbReference type="EMBL" id="FPHC01000022">
    <property type="protein sequence ID" value="SFV51390.1"/>
    <property type="molecule type" value="Genomic_DNA"/>
</dbReference>
<proteinExistence type="predicted"/>